<name>A0AAD5UHY8_9FUNG</name>
<protein>
    <recommendedName>
        <fullName evidence="4">Short-chain dehydrogenase</fullName>
    </recommendedName>
</protein>
<dbReference type="Proteomes" id="UP001210925">
    <property type="component" value="Unassembled WGS sequence"/>
</dbReference>
<dbReference type="CDD" id="cd05327">
    <property type="entry name" value="retinol-DH_like_SDR_c_like"/>
    <property type="match status" value="1"/>
</dbReference>
<evidence type="ECO:0000313" key="2">
    <source>
        <dbReference type="EMBL" id="KAJ3256154.1"/>
    </source>
</evidence>
<dbReference type="Pfam" id="PF00106">
    <property type="entry name" value="adh_short"/>
    <property type="match status" value="1"/>
</dbReference>
<proteinExistence type="predicted"/>
<gene>
    <name evidence="2" type="ORF">HK103_005723</name>
</gene>
<dbReference type="Gene3D" id="3.40.50.720">
    <property type="entry name" value="NAD(P)-binding Rossmann-like Domain"/>
    <property type="match status" value="1"/>
</dbReference>
<dbReference type="GO" id="GO:0016491">
    <property type="term" value="F:oxidoreductase activity"/>
    <property type="evidence" value="ECO:0007669"/>
    <property type="project" value="UniProtKB-KW"/>
</dbReference>
<dbReference type="PRINTS" id="PR00081">
    <property type="entry name" value="GDHRDH"/>
</dbReference>
<keyword evidence="1" id="KW-0560">Oxidoreductase</keyword>
<organism evidence="2 3">
    <name type="scientific">Boothiomyces macroporosus</name>
    <dbReference type="NCBI Taxonomy" id="261099"/>
    <lineage>
        <taxon>Eukaryota</taxon>
        <taxon>Fungi</taxon>
        <taxon>Fungi incertae sedis</taxon>
        <taxon>Chytridiomycota</taxon>
        <taxon>Chytridiomycota incertae sedis</taxon>
        <taxon>Chytridiomycetes</taxon>
        <taxon>Rhizophydiales</taxon>
        <taxon>Terramycetaceae</taxon>
        <taxon>Boothiomyces</taxon>
    </lineage>
</organism>
<accession>A0AAD5UHY8</accession>
<evidence type="ECO:0000313" key="3">
    <source>
        <dbReference type="Proteomes" id="UP001210925"/>
    </source>
</evidence>
<comment type="caution">
    <text evidence="2">The sequence shown here is derived from an EMBL/GenBank/DDBJ whole genome shotgun (WGS) entry which is preliminary data.</text>
</comment>
<sequence length="288" mass="31911">MVFQFKPTTDLTGKIVLVTGGSAGVGKAACFEFARLNCTLIIASRNKEKTQAVIDQIIQQTGNEKVEFIPLVLDDLSSVKRAAELFLEKYQQLDILVNNAGSSMIPGLTKDGFEYSFGVNYLGPFLFTELLLPTLQNTPGCRVVNVSSLMHTQGRVVWEDDTIRKPDTSFLRIGAYAHSKLANVLHARKLSQLLKNGSAYSLHPGAVATDIYNPLPSFLTAIGKLFFLTEEQGAMTTLYCALEEGLEDKSGLYFDDCKVAKHNELVNDQEVVDNLYRISRELVSQYLQ</sequence>
<reference evidence="2" key="1">
    <citation type="submission" date="2020-05" db="EMBL/GenBank/DDBJ databases">
        <title>Phylogenomic resolution of chytrid fungi.</title>
        <authorList>
            <person name="Stajich J.E."/>
            <person name="Amses K."/>
            <person name="Simmons R."/>
            <person name="Seto K."/>
            <person name="Myers J."/>
            <person name="Bonds A."/>
            <person name="Quandt C.A."/>
            <person name="Barry K."/>
            <person name="Liu P."/>
            <person name="Grigoriev I."/>
            <person name="Longcore J.E."/>
            <person name="James T.Y."/>
        </authorList>
    </citation>
    <scope>NUCLEOTIDE SEQUENCE</scope>
    <source>
        <strain evidence="2">PLAUS21</strain>
    </source>
</reference>
<dbReference type="InterPro" id="IPR002347">
    <property type="entry name" value="SDR_fam"/>
</dbReference>
<dbReference type="InterPro" id="IPR036291">
    <property type="entry name" value="NAD(P)-bd_dom_sf"/>
</dbReference>
<evidence type="ECO:0008006" key="4">
    <source>
        <dbReference type="Google" id="ProtNLM"/>
    </source>
</evidence>
<evidence type="ECO:0000256" key="1">
    <source>
        <dbReference type="ARBA" id="ARBA00023002"/>
    </source>
</evidence>
<dbReference type="PANTHER" id="PTHR43157">
    <property type="entry name" value="PHOSPHATIDYLINOSITOL-GLYCAN BIOSYNTHESIS CLASS F PROTEIN-RELATED"/>
    <property type="match status" value="1"/>
</dbReference>
<dbReference type="SUPFAM" id="SSF51735">
    <property type="entry name" value="NAD(P)-binding Rossmann-fold domains"/>
    <property type="match status" value="1"/>
</dbReference>
<dbReference type="PANTHER" id="PTHR43157:SF31">
    <property type="entry name" value="PHOSPHATIDYLINOSITOL-GLYCAN BIOSYNTHESIS CLASS F PROTEIN"/>
    <property type="match status" value="1"/>
</dbReference>
<keyword evidence="3" id="KW-1185">Reference proteome</keyword>
<dbReference type="AlphaFoldDB" id="A0AAD5UHY8"/>
<dbReference type="EMBL" id="JADGKB010000055">
    <property type="protein sequence ID" value="KAJ3256154.1"/>
    <property type="molecule type" value="Genomic_DNA"/>
</dbReference>